<name>A0ACB9DAW1_9ASTR</name>
<dbReference type="EMBL" id="CM042037">
    <property type="protein sequence ID" value="KAI3743631.1"/>
    <property type="molecule type" value="Genomic_DNA"/>
</dbReference>
<reference evidence="2" key="1">
    <citation type="journal article" date="2022" name="Mol. Ecol. Resour.">
        <title>The genomes of chicory, endive, great burdock and yacon provide insights into Asteraceae palaeo-polyploidization history and plant inulin production.</title>
        <authorList>
            <person name="Fan W."/>
            <person name="Wang S."/>
            <person name="Wang H."/>
            <person name="Wang A."/>
            <person name="Jiang F."/>
            <person name="Liu H."/>
            <person name="Zhao H."/>
            <person name="Xu D."/>
            <person name="Zhang Y."/>
        </authorList>
    </citation>
    <scope>NUCLEOTIDE SEQUENCE [LARGE SCALE GENOMIC DNA]</scope>
    <source>
        <strain evidence="2">cv. Yunnan</strain>
    </source>
</reference>
<proteinExistence type="predicted"/>
<evidence type="ECO:0000313" key="1">
    <source>
        <dbReference type="EMBL" id="KAI3743631.1"/>
    </source>
</evidence>
<accession>A0ACB9DAW1</accession>
<evidence type="ECO:0000313" key="2">
    <source>
        <dbReference type="Proteomes" id="UP001056120"/>
    </source>
</evidence>
<sequence length="283" mass="32843">MQFWKILKKLIDDVLPDWRDEFLYYKDLKKQLKRIYSGDGGSNKRMKLISGDKVDSVADEKEIDTFVTLCQEQIDKFNNFVLDKQEWYIIIIEVLEGNLVAAKDSNQELMKVGRDLADLHGEIILVLNYIALNYIGLVKILKKHDKLSGALLRVPFIQKVLNEPFYDTNTLNGLVKKCETMLVRIFSIDKQRLSSTSTSTGEKEDELSNEHKEDCFIKVPEELVDIKSMKNTYMKRTLLAIEILKEIRSRSSTVSMFSLPPIQQSRKMEEVWKKNPTVEEVAK</sequence>
<keyword evidence="2" id="KW-1185">Reference proteome</keyword>
<gene>
    <name evidence="1" type="ORF">L1987_61341</name>
</gene>
<organism evidence="1 2">
    <name type="scientific">Smallanthus sonchifolius</name>
    <dbReference type="NCBI Taxonomy" id="185202"/>
    <lineage>
        <taxon>Eukaryota</taxon>
        <taxon>Viridiplantae</taxon>
        <taxon>Streptophyta</taxon>
        <taxon>Embryophyta</taxon>
        <taxon>Tracheophyta</taxon>
        <taxon>Spermatophyta</taxon>
        <taxon>Magnoliopsida</taxon>
        <taxon>eudicotyledons</taxon>
        <taxon>Gunneridae</taxon>
        <taxon>Pentapetalae</taxon>
        <taxon>asterids</taxon>
        <taxon>campanulids</taxon>
        <taxon>Asterales</taxon>
        <taxon>Asteraceae</taxon>
        <taxon>Asteroideae</taxon>
        <taxon>Heliantheae alliance</taxon>
        <taxon>Millerieae</taxon>
        <taxon>Smallanthus</taxon>
    </lineage>
</organism>
<protein>
    <submittedName>
        <fullName evidence="1">Uncharacterized protein</fullName>
    </submittedName>
</protein>
<comment type="caution">
    <text evidence="1">The sequence shown here is derived from an EMBL/GenBank/DDBJ whole genome shotgun (WGS) entry which is preliminary data.</text>
</comment>
<dbReference type="Proteomes" id="UP001056120">
    <property type="component" value="Linkage Group LG20"/>
</dbReference>
<reference evidence="1 2" key="2">
    <citation type="journal article" date="2022" name="Mol. Ecol. Resour.">
        <title>The genomes of chicory, endive, great burdock and yacon provide insights into Asteraceae paleo-polyploidization history and plant inulin production.</title>
        <authorList>
            <person name="Fan W."/>
            <person name="Wang S."/>
            <person name="Wang H."/>
            <person name="Wang A."/>
            <person name="Jiang F."/>
            <person name="Liu H."/>
            <person name="Zhao H."/>
            <person name="Xu D."/>
            <person name="Zhang Y."/>
        </authorList>
    </citation>
    <scope>NUCLEOTIDE SEQUENCE [LARGE SCALE GENOMIC DNA]</scope>
    <source>
        <strain evidence="2">cv. Yunnan</strain>
        <tissue evidence="1">Leaves</tissue>
    </source>
</reference>